<feature type="compositionally biased region" description="Low complexity" evidence="1">
    <location>
        <begin position="350"/>
        <end position="362"/>
    </location>
</feature>
<feature type="region of interest" description="Disordered" evidence="1">
    <location>
        <begin position="1"/>
        <end position="100"/>
    </location>
</feature>
<organism evidence="2 3">
    <name type="scientific">Calicophoron daubneyi</name>
    <name type="common">Rumen fluke</name>
    <name type="synonym">Paramphistomum daubneyi</name>
    <dbReference type="NCBI Taxonomy" id="300641"/>
    <lineage>
        <taxon>Eukaryota</taxon>
        <taxon>Metazoa</taxon>
        <taxon>Spiralia</taxon>
        <taxon>Lophotrochozoa</taxon>
        <taxon>Platyhelminthes</taxon>
        <taxon>Trematoda</taxon>
        <taxon>Digenea</taxon>
        <taxon>Plagiorchiida</taxon>
        <taxon>Pronocephalata</taxon>
        <taxon>Paramphistomoidea</taxon>
        <taxon>Paramphistomidae</taxon>
        <taxon>Calicophoron</taxon>
    </lineage>
</organism>
<accession>A0AAV2TDY6</accession>
<reference evidence="2" key="1">
    <citation type="submission" date="2024-06" db="EMBL/GenBank/DDBJ databases">
        <authorList>
            <person name="Liu X."/>
            <person name="Lenzi L."/>
            <person name="Haldenby T S."/>
            <person name="Uol C."/>
        </authorList>
    </citation>
    <scope>NUCLEOTIDE SEQUENCE</scope>
</reference>
<gene>
    <name evidence="2" type="ORF">CDAUBV1_LOCUS8499</name>
</gene>
<feature type="region of interest" description="Disordered" evidence="1">
    <location>
        <begin position="308"/>
        <end position="366"/>
    </location>
</feature>
<sequence>MHIEANYGHGWSGRRSRANYSSDSGSRSGQWSAGSSKPKVKRQSMANSQSMGARGTTYPRDSCSHPPNYIVKHHSSVTDASSHESSGYCERRHSDGQKRKSTYENAYRLGTQPNRVTYDYQEARCVFDEPGDTGAPGGIPVHITAKLRDKFERRILRQGHGSSLLSSDPVNKVQKYRLLAAFLVNEGVVEAWHIYAPMPVDMTSSPEEEGKVRILELTQRRLRLLQRYYSDARQYVILYVNSNLAEHYLPMGLAVDSSERRYHRHSSHPDFSRHRNHVVTRFLSSIFHGEQHNKSECTESSRLQRVLSCSAHQSSPSPRESAKKKFRRDHSLPQLKSDSTAEGKSDPERSSQTSPKRSSSKLSRSKFMRRILGNIYNITGRQTSGQANDSTTICGPNVEDTFASRPSSDEVNEKESSTSGLADFSSISGSSGSENVNCAKFVKHLDNQSQPRQSRTSVQLRHIRSSSITKEKDVEKSKTRSLPPAVPCHKRGDIWLLQ</sequence>
<feature type="region of interest" description="Disordered" evidence="1">
    <location>
        <begin position="378"/>
        <end position="432"/>
    </location>
</feature>
<feature type="compositionally biased region" description="Basic and acidic residues" evidence="1">
    <location>
        <begin position="407"/>
        <end position="416"/>
    </location>
</feature>
<dbReference type="AlphaFoldDB" id="A0AAV2TDY6"/>
<feature type="compositionally biased region" description="Low complexity" evidence="1">
    <location>
        <begin position="18"/>
        <end position="32"/>
    </location>
</feature>
<feature type="compositionally biased region" description="Basic and acidic residues" evidence="1">
    <location>
        <begin position="339"/>
        <end position="349"/>
    </location>
</feature>
<feature type="region of interest" description="Disordered" evidence="1">
    <location>
        <begin position="446"/>
        <end position="486"/>
    </location>
</feature>
<feature type="compositionally biased region" description="Basic and acidic residues" evidence="1">
    <location>
        <begin position="89"/>
        <end position="100"/>
    </location>
</feature>
<dbReference type="Proteomes" id="UP001497525">
    <property type="component" value="Unassembled WGS sequence"/>
</dbReference>
<comment type="caution">
    <text evidence="2">The sequence shown here is derived from an EMBL/GenBank/DDBJ whole genome shotgun (WGS) entry which is preliminary data.</text>
</comment>
<feature type="compositionally biased region" description="Basic and acidic residues" evidence="1">
    <location>
        <begin position="469"/>
        <end position="478"/>
    </location>
</feature>
<feature type="compositionally biased region" description="Polar residues" evidence="1">
    <location>
        <begin position="378"/>
        <end position="394"/>
    </location>
</feature>
<name>A0AAV2TDY6_CALDB</name>
<evidence type="ECO:0000313" key="2">
    <source>
        <dbReference type="EMBL" id="CAL5134643.1"/>
    </source>
</evidence>
<evidence type="ECO:0000313" key="3">
    <source>
        <dbReference type="Proteomes" id="UP001497525"/>
    </source>
</evidence>
<dbReference type="EMBL" id="CAXLJL010000212">
    <property type="protein sequence ID" value="CAL5134643.1"/>
    <property type="molecule type" value="Genomic_DNA"/>
</dbReference>
<protein>
    <submittedName>
        <fullName evidence="2">Uncharacterized protein</fullName>
    </submittedName>
</protein>
<evidence type="ECO:0000256" key="1">
    <source>
        <dbReference type="SAM" id="MobiDB-lite"/>
    </source>
</evidence>
<feature type="compositionally biased region" description="Polar residues" evidence="1">
    <location>
        <begin position="447"/>
        <end position="459"/>
    </location>
</feature>
<proteinExistence type="predicted"/>